<protein>
    <recommendedName>
        <fullName evidence="3">Chromatin target of PRMT1 protein C-terminal domain-containing protein</fullName>
    </recommendedName>
</protein>
<dbReference type="InterPro" id="IPR035979">
    <property type="entry name" value="RBD_domain_sf"/>
</dbReference>
<organism evidence="4 5">
    <name type="scientific">Moniliophthora roreri</name>
    <name type="common">Frosty pod rot fungus</name>
    <name type="synonym">Monilia roreri</name>
    <dbReference type="NCBI Taxonomy" id="221103"/>
    <lineage>
        <taxon>Eukaryota</taxon>
        <taxon>Fungi</taxon>
        <taxon>Dikarya</taxon>
        <taxon>Basidiomycota</taxon>
        <taxon>Agaricomycotina</taxon>
        <taxon>Agaricomycetes</taxon>
        <taxon>Agaricomycetidae</taxon>
        <taxon>Agaricales</taxon>
        <taxon>Marasmiineae</taxon>
        <taxon>Marasmiaceae</taxon>
        <taxon>Moniliophthora</taxon>
    </lineage>
</organism>
<name>A0A0W0F6Q5_MONRR</name>
<evidence type="ECO:0000256" key="2">
    <source>
        <dbReference type="SAM" id="MobiDB-lite"/>
    </source>
</evidence>
<dbReference type="Proteomes" id="UP000054988">
    <property type="component" value="Unassembled WGS sequence"/>
</dbReference>
<dbReference type="InterPro" id="IPR051229">
    <property type="entry name" value="ALYREF_mRNA_export"/>
</dbReference>
<evidence type="ECO:0000256" key="1">
    <source>
        <dbReference type="ARBA" id="ARBA00022884"/>
    </source>
</evidence>
<evidence type="ECO:0000313" key="4">
    <source>
        <dbReference type="EMBL" id="KTB31826.1"/>
    </source>
</evidence>
<dbReference type="SMART" id="SM01218">
    <property type="entry name" value="FoP_duplication"/>
    <property type="match status" value="1"/>
</dbReference>
<dbReference type="EMBL" id="LATX01002288">
    <property type="protein sequence ID" value="KTB31826.1"/>
    <property type="molecule type" value="Genomic_DNA"/>
</dbReference>
<dbReference type="Gene3D" id="3.30.70.330">
    <property type="match status" value="1"/>
</dbReference>
<dbReference type="eggNOG" id="KOG0533">
    <property type="taxonomic scope" value="Eukaryota"/>
</dbReference>
<dbReference type="InterPro" id="IPR025715">
    <property type="entry name" value="FoP_C"/>
</dbReference>
<accession>A0A0W0F6Q5</accession>
<dbReference type="AlphaFoldDB" id="A0A0W0F6Q5"/>
<comment type="caution">
    <text evidence="4">The sequence shown here is derived from an EMBL/GenBank/DDBJ whole genome shotgun (WGS) entry which is preliminary data.</text>
</comment>
<proteinExistence type="predicted"/>
<feature type="region of interest" description="Disordered" evidence="2">
    <location>
        <begin position="123"/>
        <end position="228"/>
    </location>
</feature>
<gene>
    <name evidence="4" type="ORF">WG66_15628</name>
</gene>
<evidence type="ECO:0000313" key="5">
    <source>
        <dbReference type="Proteomes" id="UP000054988"/>
    </source>
</evidence>
<feature type="region of interest" description="Disordered" evidence="2">
    <location>
        <begin position="1"/>
        <end position="44"/>
    </location>
</feature>
<dbReference type="GO" id="GO:0003729">
    <property type="term" value="F:mRNA binding"/>
    <property type="evidence" value="ECO:0007669"/>
    <property type="project" value="TreeGrafter"/>
</dbReference>
<dbReference type="SUPFAM" id="SSF54928">
    <property type="entry name" value="RNA-binding domain, RBD"/>
    <property type="match status" value="1"/>
</dbReference>
<dbReference type="Pfam" id="PF13865">
    <property type="entry name" value="FoP_duplication"/>
    <property type="match status" value="1"/>
</dbReference>
<dbReference type="PANTHER" id="PTHR19965:SF82">
    <property type="entry name" value="THO COMPLEX SUBUNIT 4"/>
    <property type="match status" value="1"/>
</dbReference>
<feature type="domain" description="Chromatin target of PRMT1 protein C-terminal" evidence="3">
    <location>
        <begin position="144"/>
        <end position="219"/>
    </location>
</feature>
<sequence length="228" mass="24751">MSARARKPYSRPNVNEQWVHDKAPGVKSNNNLNNSNTARLPSSVNTAGNTKLLVSNLHYEITPKDLAPTNNAHKYDRSGRSSGTAIISYDTPAEATRAKKQFDGLLAKGQPMSIVYDTHVPHLHPRRSASAPGSSTSSLINRIQRPPLKDRLTSGEDIQMTDGPGPIRSKSRRGGAPRSQSAPKTKKEKSQPKAVTAEDLDKELDAFMGDNQSQEAPKTGEDIDMATA</sequence>
<reference evidence="4 5" key="1">
    <citation type="submission" date="2015-12" db="EMBL/GenBank/DDBJ databases">
        <title>Draft genome sequence of Moniliophthora roreri, the causal agent of frosty pod rot of cacao.</title>
        <authorList>
            <person name="Aime M.C."/>
            <person name="Diaz-Valderrama J.R."/>
            <person name="Kijpornyongpan T."/>
            <person name="Phillips-Mora W."/>
        </authorList>
    </citation>
    <scope>NUCLEOTIDE SEQUENCE [LARGE SCALE GENOMIC DNA]</scope>
    <source>
        <strain evidence="4 5">MCA 2952</strain>
    </source>
</reference>
<feature type="compositionally biased region" description="Low complexity" evidence="2">
    <location>
        <begin position="128"/>
        <end position="138"/>
    </location>
</feature>
<dbReference type="InterPro" id="IPR012677">
    <property type="entry name" value="Nucleotide-bd_a/b_plait_sf"/>
</dbReference>
<dbReference type="GO" id="GO:0005634">
    <property type="term" value="C:nucleus"/>
    <property type="evidence" value="ECO:0007669"/>
    <property type="project" value="TreeGrafter"/>
</dbReference>
<dbReference type="PANTHER" id="PTHR19965">
    <property type="entry name" value="RNA AND EXPORT FACTOR BINDING PROTEIN"/>
    <property type="match status" value="1"/>
</dbReference>
<evidence type="ECO:0000259" key="3">
    <source>
        <dbReference type="SMART" id="SM01218"/>
    </source>
</evidence>
<keyword evidence="1" id="KW-0694">RNA-binding</keyword>